<evidence type="ECO:0000256" key="2">
    <source>
        <dbReference type="ARBA" id="ARBA00022475"/>
    </source>
</evidence>
<protein>
    <recommendedName>
        <fullName evidence="8">Lysine transporter LysE</fullName>
    </recommendedName>
</protein>
<evidence type="ECO:0000256" key="1">
    <source>
        <dbReference type="ARBA" id="ARBA00004651"/>
    </source>
</evidence>
<feature type="transmembrane region" description="Helical" evidence="6">
    <location>
        <begin position="49"/>
        <end position="67"/>
    </location>
</feature>
<dbReference type="Pfam" id="PF01810">
    <property type="entry name" value="LysE"/>
    <property type="match status" value="1"/>
</dbReference>
<comment type="subcellular location">
    <subcellularLocation>
        <location evidence="1">Cell membrane</location>
        <topology evidence="1">Multi-pass membrane protein</topology>
    </subcellularLocation>
</comment>
<dbReference type="PANTHER" id="PTHR30086">
    <property type="entry name" value="ARGININE EXPORTER PROTEIN ARGO"/>
    <property type="match status" value="1"/>
</dbReference>
<evidence type="ECO:0000256" key="6">
    <source>
        <dbReference type="SAM" id="Phobius"/>
    </source>
</evidence>
<reference evidence="7" key="1">
    <citation type="submission" date="2018-05" db="EMBL/GenBank/DDBJ databases">
        <authorList>
            <person name="Lanie J.A."/>
            <person name="Ng W.-L."/>
            <person name="Kazmierczak K.M."/>
            <person name="Andrzejewski T.M."/>
            <person name="Davidsen T.M."/>
            <person name="Wayne K.J."/>
            <person name="Tettelin H."/>
            <person name="Glass J.I."/>
            <person name="Rusch D."/>
            <person name="Podicherti R."/>
            <person name="Tsui H.-C.T."/>
            <person name="Winkler M.E."/>
        </authorList>
    </citation>
    <scope>NUCLEOTIDE SEQUENCE</scope>
</reference>
<feature type="transmembrane region" description="Helical" evidence="6">
    <location>
        <begin position="185"/>
        <end position="203"/>
    </location>
</feature>
<keyword evidence="2" id="KW-1003">Cell membrane</keyword>
<dbReference type="PANTHER" id="PTHR30086:SF16">
    <property type="entry name" value="AMINO ACID EFFLUX PERMEASE RHTB FAMILY"/>
    <property type="match status" value="1"/>
</dbReference>
<organism evidence="7">
    <name type="scientific">marine metagenome</name>
    <dbReference type="NCBI Taxonomy" id="408172"/>
    <lineage>
        <taxon>unclassified sequences</taxon>
        <taxon>metagenomes</taxon>
        <taxon>ecological metagenomes</taxon>
    </lineage>
</organism>
<feature type="transmembrane region" description="Helical" evidence="6">
    <location>
        <begin position="115"/>
        <end position="136"/>
    </location>
</feature>
<proteinExistence type="predicted"/>
<sequence>MPIEAWLALAGAFILGAMSPGPSLATVLRNSVVNGRRNGVLTGLGHGFGFGIYSFLAASGMITAISIHTATVDFLRLAGAIALIVLGYVFAKQSLSGSIKRTATDKNRFSGHSSFGQGFLIALLNPKIFAWMLAIYAPFISADLSMHILLGMALMGVCIDASWYVGVAIFMTAGDRAAKFGKASNKFNAAMALLMFVFAAIIFSEMF</sequence>
<evidence type="ECO:0000256" key="3">
    <source>
        <dbReference type="ARBA" id="ARBA00022692"/>
    </source>
</evidence>
<evidence type="ECO:0000313" key="7">
    <source>
        <dbReference type="EMBL" id="SUZ62323.1"/>
    </source>
</evidence>
<dbReference type="GO" id="GO:0005886">
    <property type="term" value="C:plasma membrane"/>
    <property type="evidence" value="ECO:0007669"/>
    <property type="project" value="UniProtKB-SubCell"/>
</dbReference>
<feature type="transmembrane region" description="Helical" evidence="6">
    <location>
        <begin position="148"/>
        <end position="173"/>
    </location>
</feature>
<dbReference type="EMBL" id="UINC01000863">
    <property type="protein sequence ID" value="SUZ62323.1"/>
    <property type="molecule type" value="Genomic_DNA"/>
</dbReference>
<keyword evidence="4 6" id="KW-1133">Transmembrane helix</keyword>
<dbReference type="InterPro" id="IPR001123">
    <property type="entry name" value="LeuE-type"/>
</dbReference>
<name>A0A381P9Y3_9ZZZZ</name>
<evidence type="ECO:0008006" key="8">
    <source>
        <dbReference type="Google" id="ProtNLM"/>
    </source>
</evidence>
<feature type="transmembrane region" description="Helical" evidence="6">
    <location>
        <begin position="74"/>
        <end position="91"/>
    </location>
</feature>
<dbReference type="GO" id="GO:0015171">
    <property type="term" value="F:amino acid transmembrane transporter activity"/>
    <property type="evidence" value="ECO:0007669"/>
    <property type="project" value="TreeGrafter"/>
</dbReference>
<accession>A0A381P9Y3</accession>
<dbReference type="AlphaFoldDB" id="A0A381P9Y3"/>
<evidence type="ECO:0000256" key="4">
    <source>
        <dbReference type="ARBA" id="ARBA00022989"/>
    </source>
</evidence>
<gene>
    <name evidence="7" type="ORF">METZ01_LOCUS15177</name>
</gene>
<keyword evidence="3 6" id="KW-0812">Transmembrane</keyword>
<evidence type="ECO:0000256" key="5">
    <source>
        <dbReference type="ARBA" id="ARBA00023136"/>
    </source>
</evidence>
<keyword evidence="5 6" id="KW-0472">Membrane</keyword>